<feature type="transmembrane region" description="Helical" evidence="1">
    <location>
        <begin position="149"/>
        <end position="170"/>
    </location>
</feature>
<name>Q4K0J9_STREE</name>
<feature type="transmembrane region" description="Helical" evidence="1">
    <location>
        <begin position="62"/>
        <end position="83"/>
    </location>
</feature>
<dbReference type="AlphaFoldDB" id="Q4K0J9"/>
<evidence type="ECO:0000256" key="1">
    <source>
        <dbReference type="SAM" id="Phobius"/>
    </source>
</evidence>
<keyword evidence="1" id="KW-1133">Transmembrane helix</keyword>
<accession>Q4K0J9</accession>
<reference evidence="2" key="1">
    <citation type="journal article" date="2006" name="PLoS Genet.">
        <title>Genetic analysis of the capsular biosynthetic locus from all 90 pneumococcal serotypes.</title>
        <authorList>
            <person name="Bentley S.D."/>
            <person name="Aanensen D.M."/>
            <person name="Mavroidi A."/>
            <person name="Saunders D."/>
            <person name="Rabbinowitsch E."/>
            <person name="Collins M."/>
            <person name="Donohoe K."/>
            <person name="Harris D."/>
            <person name="Murphy L."/>
            <person name="Quail M.A."/>
            <person name="Samuel G."/>
            <person name="Skovsted I.C."/>
            <person name="Kaltoft M.S."/>
            <person name="Barrell B."/>
            <person name="Reeves P.R."/>
            <person name="Parkhill J."/>
            <person name="Spratt B.G."/>
        </authorList>
    </citation>
    <scope>NUCLEOTIDE SEQUENCE</scope>
    <source>
        <strain evidence="2">1196/45</strain>
    </source>
</reference>
<keyword evidence="1" id="KW-0812">Transmembrane</keyword>
<feature type="transmembrane region" description="Helical" evidence="1">
    <location>
        <begin position="388"/>
        <end position="409"/>
    </location>
</feature>
<protein>
    <submittedName>
        <fullName evidence="2">Oligosaccharide repeat unit polymerase Wzy</fullName>
    </submittedName>
</protein>
<feature type="transmembrane region" description="Helical" evidence="1">
    <location>
        <begin position="182"/>
        <end position="200"/>
    </location>
</feature>
<evidence type="ECO:0000313" key="2">
    <source>
        <dbReference type="EMBL" id="CAI33817.1"/>
    </source>
</evidence>
<proteinExistence type="predicted"/>
<feature type="transmembrane region" description="Helical" evidence="1">
    <location>
        <begin position="122"/>
        <end position="143"/>
    </location>
</feature>
<dbReference type="EMBL" id="CR931683">
    <property type="protein sequence ID" value="CAI33817.1"/>
    <property type="molecule type" value="Genomic_DNA"/>
</dbReference>
<keyword evidence="1" id="KW-0472">Membrane</keyword>
<sequence length="468" mass="52572">MRYGIMRISFSKKTMLCGLLYIGLILSVVTIPTIVTFLYSLLFIGIVTVLNYNSILASDEDANSFFVALPIILSSFQNVYLGFGADRLNSVTLQVLLSISIAIITITVFLGIILNRFKSKEFSWLVLSILVIIIQSVILLIFFPTTLPAYLSSMRNILAPLLIFYFSIYGFKNINLQKFYKYMFIIILVVLIFGFIEYIYGNSLWTRLNIKKLWALKGLAIENRVVPGNWHSSELIGGKQLRRMVSTFADPVNLGSYLFAAFMLAWYKNKKLLQVLLLASFVLSVSKAAFLSMLVYIIIYTWVVDKNKILSIFGIIISTVLGLYFYNFSQVSSYGSINAHIDGFFSALSTPLHYPFGMGVGSVGVLASKLGSQTALSSEVLETGIGMIIAQLGFVGVIIYLIFFVKLSVIGKNINNKRDKILWFTLIYSFLANAFFNEVALSPNSCTLYFLILGLLYNKNKIRSTEFS</sequence>
<feature type="transmembrane region" description="Helical" evidence="1">
    <location>
        <begin position="309"/>
        <end position="326"/>
    </location>
</feature>
<feature type="transmembrane region" description="Helical" evidence="1">
    <location>
        <begin position="275"/>
        <end position="303"/>
    </location>
</feature>
<feature type="transmembrane region" description="Helical" evidence="1">
    <location>
        <begin position="421"/>
        <end position="436"/>
    </location>
</feature>
<gene>
    <name evidence="2" type="primary">wzy</name>
    <name evidence="2" type="ORF">SPC23A_0010</name>
</gene>
<feature type="transmembrane region" description="Helical" evidence="1">
    <location>
        <begin position="251"/>
        <end position="268"/>
    </location>
</feature>
<organism evidence="2">
    <name type="scientific">Streptococcus pneumoniae</name>
    <dbReference type="NCBI Taxonomy" id="1313"/>
    <lineage>
        <taxon>Bacteria</taxon>
        <taxon>Bacillati</taxon>
        <taxon>Bacillota</taxon>
        <taxon>Bacilli</taxon>
        <taxon>Lactobacillales</taxon>
        <taxon>Streptococcaceae</taxon>
        <taxon>Streptococcus</taxon>
    </lineage>
</organism>
<feature type="transmembrane region" description="Helical" evidence="1">
    <location>
        <begin position="95"/>
        <end position="115"/>
    </location>
</feature>
<feature type="transmembrane region" description="Helical" evidence="1">
    <location>
        <begin position="20"/>
        <end position="50"/>
    </location>
</feature>